<organism evidence="1 2">
    <name type="scientific">Neophaeococcomyces mojaviensis</name>
    <dbReference type="NCBI Taxonomy" id="3383035"/>
    <lineage>
        <taxon>Eukaryota</taxon>
        <taxon>Fungi</taxon>
        <taxon>Dikarya</taxon>
        <taxon>Ascomycota</taxon>
        <taxon>Pezizomycotina</taxon>
        <taxon>Eurotiomycetes</taxon>
        <taxon>Chaetothyriomycetidae</taxon>
        <taxon>Chaetothyriales</taxon>
        <taxon>Chaetothyriales incertae sedis</taxon>
        <taxon>Neophaeococcomyces</taxon>
    </lineage>
</organism>
<sequence>MLDNQWFLTDEKCSPSRSNVLSFNGFITGARNNDSVPRFVVVLVYFLAYICHSLYVRHRFLQFFTYGLAAAAWSILNRANFAVVDHNQLDYHIQGLDTNGQATGSQSCRQSVGLIFKGIDMANTAHEHTSGDYNASLPGRTIPEQHKLPEDGEKERENYMRTINTLQQEEREVAVNSANEALRLIVANNIFMLGISLSTTFSIWTAPNLLDNTSAQIGSLALLTTVIGGLTALVKSTSHLSDLCNAFWHILKYKEIKINDNVVNFIQKRKHKHVSIGFTESLLTPHPVTWSQLIHGIRQLGILTILLFGPAYSLIPSHTEARENSNEISFDLELNVREHSVIFTTGSTDRHDRQGEDNIEAINVCYIGRINKAPNESSSSEV</sequence>
<dbReference type="Proteomes" id="UP001172386">
    <property type="component" value="Unassembled WGS sequence"/>
</dbReference>
<gene>
    <name evidence="1" type="ORF">H2198_009223</name>
</gene>
<evidence type="ECO:0000313" key="2">
    <source>
        <dbReference type="Proteomes" id="UP001172386"/>
    </source>
</evidence>
<proteinExistence type="predicted"/>
<evidence type="ECO:0000313" key="1">
    <source>
        <dbReference type="EMBL" id="KAJ9651495.1"/>
    </source>
</evidence>
<comment type="caution">
    <text evidence="1">The sequence shown here is derived from an EMBL/GenBank/DDBJ whole genome shotgun (WGS) entry which is preliminary data.</text>
</comment>
<dbReference type="EMBL" id="JAPDRQ010000253">
    <property type="protein sequence ID" value="KAJ9651495.1"/>
    <property type="molecule type" value="Genomic_DNA"/>
</dbReference>
<protein>
    <submittedName>
        <fullName evidence="1">Uncharacterized protein</fullName>
    </submittedName>
</protein>
<reference evidence="1" key="1">
    <citation type="submission" date="2022-10" db="EMBL/GenBank/DDBJ databases">
        <title>Culturing micro-colonial fungi from biological soil crusts in the Mojave desert and describing Neophaeococcomyces mojavensis, and introducing the new genera and species Taxawa tesnikishii.</title>
        <authorList>
            <person name="Kurbessoian T."/>
            <person name="Stajich J.E."/>
        </authorList>
    </citation>
    <scope>NUCLEOTIDE SEQUENCE</scope>
    <source>
        <strain evidence="1">JES_112</strain>
    </source>
</reference>
<name>A0ACC2ZV77_9EURO</name>
<accession>A0ACC2ZV77</accession>
<keyword evidence="2" id="KW-1185">Reference proteome</keyword>